<evidence type="ECO:0000256" key="4">
    <source>
        <dbReference type="ARBA" id="ARBA00022448"/>
    </source>
</evidence>
<keyword evidence="5" id="KW-1003">Cell membrane</keyword>
<proteinExistence type="inferred from homology"/>
<dbReference type="GO" id="GO:0015627">
    <property type="term" value="C:type II protein secretion system complex"/>
    <property type="evidence" value="ECO:0007669"/>
    <property type="project" value="InterPro"/>
</dbReference>
<dbReference type="Proteomes" id="UP000031278">
    <property type="component" value="Unassembled WGS sequence"/>
</dbReference>
<evidence type="ECO:0000256" key="9">
    <source>
        <dbReference type="ARBA" id="ARBA00023136"/>
    </source>
</evidence>
<keyword evidence="9" id="KW-0472">Membrane</keyword>
<evidence type="ECO:0000313" key="11">
    <source>
        <dbReference type="EMBL" id="KHT61752.1"/>
    </source>
</evidence>
<organism evidence="11 12">
    <name type="scientific">Photobacterium gaetbulicola</name>
    <dbReference type="NCBI Taxonomy" id="1295392"/>
    <lineage>
        <taxon>Bacteria</taxon>
        <taxon>Pseudomonadati</taxon>
        <taxon>Pseudomonadota</taxon>
        <taxon>Gammaproteobacteria</taxon>
        <taxon>Vibrionales</taxon>
        <taxon>Vibrionaceae</taxon>
        <taxon>Photobacterium</taxon>
    </lineage>
</organism>
<gene>
    <name evidence="11" type="ORF">RJ45_20775</name>
</gene>
<name>A0A0B9GYN4_9GAMM</name>
<accession>A0A0B9GYN4</accession>
<protein>
    <recommendedName>
        <fullName evidence="3">Type II secretion system protein N</fullName>
    </recommendedName>
    <alternativeName>
        <fullName evidence="10">General secretion pathway protein N</fullName>
    </alternativeName>
</protein>
<evidence type="ECO:0000256" key="3">
    <source>
        <dbReference type="ARBA" id="ARBA00021563"/>
    </source>
</evidence>
<sequence>MKYKLLLGASFGAVLVVSLVAHIPASWVWQQAPQIRGLEVSGIRGTPWQGSASQIRWQGKNFGRVQWDMQVLSLLTGKLELDVRFGQGSEMSLQGRGLVGYGSNGPFAENLLVSMPASEVVKYSPMALPVVVNGNLELTLRDYRFEAPYCAQLDGALAWTAAQVSSPLGALDPGPVIADLACDQGKLVAELSQSSADVTSEWQASLAPGNTYSLSGWFKPGAQFPPQLGQQLKWLGNPDPRGQYKISYNGRL</sequence>
<evidence type="ECO:0000256" key="1">
    <source>
        <dbReference type="ARBA" id="ARBA00004533"/>
    </source>
</evidence>
<keyword evidence="4" id="KW-0813">Transport</keyword>
<comment type="similarity">
    <text evidence="2">Belongs to the GSP N family.</text>
</comment>
<dbReference type="InterPro" id="IPR022792">
    <property type="entry name" value="T2SS_protein-GspN"/>
</dbReference>
<dbReference type="GO" id="GO:0005886">
    <property type="term" value="C:plasma membrane"/>
    <property type="evidence" value="ECO:0007669"/>
    <property type="project" value="UniProtKB-SubCell"/>
</dbReference>
<dbReference type="Pfam" id="PF01203">
    <property type="entry name" value="T2SSN"/>
    <property type="match status" value="1"/>
</dbReference>
<keyword evidence="6" id="KW-0997">Cell inner membrane</keyword>
<dbReference type="GO" id="GO:0015628">
    <property type="term" value="P:protein secretion by the type II secretion system"/>
    <property type="evidence" value="ECO:0007669"/>
    <property type="project" value="InterPro"/>
</dbReference>
<evidence type="ECO:0000256" key="10">
    <source>
        <dbReference type="ARBA" id="ARBA00030772"/>
    </source>
</evidence>
<dbReference type="RefSeq" id="WP_039466877.1">
    <property type="nucleotide sequence ID" value="NZ_JWLZ01000193.1"/>
</dbReference>
<evidence type="ECO:0000256" key="6">
    <source>
        <dbReference type="ARBA" id="ARBA00022519"/>
    </source>
</evidence>
<evidence type="ECO:0000256" key="2">
    <source>
        <dbReference type="ARBA" id="ARBA00007208"/>
    </source>
</evidence>
<comment type="caution">
    <text evidence="11">The sequence shown here is derived from an EMBL/GenBank/DDBJ whole genome shotgun (WGS) entry which is preliminary data.</text>
</comment>
<keyword evidence="7" id="KW-0812">Transmembrane</keyword>
<evidence type="ECO:0000256" key="8">
    <source>
        <dbReference type="ARBA" id="ARBA00022927"/>
    </source>
</evidence>
<reference evidence="11 12" key="1">
    <citation type="submission" date="2014-12" db="EMBL/GenBank/DDBJ databases">
        <title>Genome sequencing of Photobacterium gaetbulicola AD005a.</title>
        <authorList>
            <person name="Adrian T.G.S."/>
            <person name="Chan K.G."/>
        </authorList>
    </citation>
    <scope>NUCLEOTIDE SEQUENCE [LARGE SCALE GENOMIC DNA]</scope>
    <source>
        <strain evidence="11 12">AD005a</strain>
    </source>
</reference>
<comment type="subcellular location">
    <subcellularLocation>
        <location evidence="1">Cell inner membrane</location>
    </subcellularLocation>
</comment>
<evidence type="ECO:0000313" key="12">
    <source>
        <dbReference type="Proteomes" id="UP000031278"/>
    </source>
</evidence>
<evidence type="ECO:0000256" key="7">
    <source>
        <dbReference type="ARBA" id="ARBA00022692"/>
    </source>
</evidence>
<dbReference type="AlphaFoldDB" id="A0A0B9GYN4"/>
<keyword evidence="8" id="KW-0653">Protein transport</keyword>
<dbReference type="EMBL" id="JWLZ01000193">
    <property type="protein sequence ID" value="KHT61752.1"/>
    <property type="molecule type" value="Genomic_DNA"/>
</dbReference>
<evidence type="ECO:0000256" key="5">
    <source>
        <dbReference type="ARBA" id="ARBA00022475"/>
    </source>
</evidence>